<proteinExistence type="predicted"/>
<evidence type="ECO:0000259" key="9">
    <source>
        <dbReference type="PROSITE" id="PS50262"/>
    </source>
</evidence>
<feature type="transmembrane region" description="Helical" evidence="8">
    <location>
        <begin position="20"/>
        <end position="41"/>
    </location>
</feature>
<dbReference type="PROSITE" id="PS50262">
    <property type="entry name" value="G_PROTEIN_RECEP_F1_2"/>
    <property type="match status" value="1"/>
</dbReference>
<comment type="caution">
    <text evidence="10">The sequence shown here is derived from an EMBL/GenBank/DDBJ whole genome shotgun (WGS) entry which is preliminary data.</text>
</comment>
<keyword evidence="5 8" id="KW-0472">Membrane</keyword>
<dbReference type="Proteomes" id="UP000663891">
    <property type="component" value="Unassembled WGS sequence"/>
</dbReference>
<name>A0A814ABQ0_9BILA</name>
<evidence type="ECO:0000256" key="6">
    <source>
        <dbReference type="ARBA" id="ARBA00023170"/>
    </source>
</evidence>
<dbReference type="InterPro" id="IPR017452">
    <property type="entry name" value="GPCR_Rhodpsn_7TM"/>
</dbReference>
<evidence type="ECO:0000256" key="5">
    <source>
        <dbReference type="ARBA" id="ARBA00023136"/>
    </source>
</evidence>
<sequence>MSSEMDYIQSLISAQAYLFQFGGAFLICIGSIGCILSLIIFPKKNLRKNACSVYFIAYNIANLYQICVTLSQIMLVYGYSISTTTWSNNYCRFSYFSGYVVDILSSFYLVLASIDRMLFTSRNARIRRLSNHRVAYTCIIVGTICSMLFHSPALIFVKSIEIISNYYICYSNSDGYLAFTSYYLLIKVILIPTVMIICEICTIKNIQSSHRARVNPLLTTGGNALNPGRTKDRQLLKILLINIAVYIIFNLMPAIIYPYLQIVQYQSKSLAQSQMNSFLTVVSVFVTYIPIAISCYINLIVSKTFRNELKNVVLCK</sequence>
<organism evidence="10 12">
    <name type="scientific">Adineta steineri</name>
    <dbReference type="NCBI Taxonomy" id="433720"/>
    <lineage>
        <taxon>Eukaryota</taxon>
        <taxon>Metazoa</taxon>
        <taxon>Spiralia</taxon>
        <taxon>Gnathifera</taxon>
        <taxon>Rotifera</taxon>
        <taxon>Eurotatoria</taxon>
        <taxon>Bdelloidea</taxon>
        <taxon>Adinetida</taxon>
        <taxon>Adinetidae</taxon>
        <taxon>Adineta</taxon>
    </lineage>
</organism>
<dbReference type="SUPFAM" id="SSF81321">
    <property type="entry name" value="Family A G protein-coupled receptor-like"/>
    <property type="match status" value="1"/>
</dbReference>
<feature type="transmembrane region" description="Helical" evidence="8">
    <location>
        <begin position="53"/>
        <end position="81"/>
    </location>
</feature>
<evidence type="ECO:0000256" key="1">
    <source>
        <dbReference type="ARBA" id="ARBA00004141"/>
    </source>
</evidence>
<dbReference type="Pfam" id="PF00001">
    <property type="entry name" value="7tm_1"/>
    <property type="match status" value="1"/>
</dbReference>
<dbReference type="InterPro" id="IPR000276">
    <property type="entry name" value="GPCR_Rhodpsn"/>
</dbReference>
<reference evidence="10" key="1">
    <citation type="submission" date="2021-02" db="EMBL/GenBank/DDBJ databases">
        <authorList>
            <person name="Nowell W R."/>
        </authorList>
    </citation>
    <scope>NUCLEOTIDE SEQUENCE</scope>
</reference>
<evidence type="ECO:0000256" key="7">
    <source>
        <dbReference type="ARBA" id="ARBA00023224"/>
    </source>
</evidence>
<protein>
    <recommendedName>
        <fullName evidence="9">G-protein coupled receptors family 1 profile domain-containing protein</fullName>
    </recommendedName>
</protein>
<feature type="transmembrane region" description="Helical" evidence="8">
    <location>
        <begin position="280"/>
        <end position="301"/>
    </location>
</feature>
<feature type="domain" description="G-protein coupled receptors family 1 profile" evidence="9">
    <location>
        <begin position="33"/>
        <end position="301"/>
    </location>
</feature>
<evidence type="ECO:0000256" key="2">
    <source>
        <dbReference type="ARBA" id="ARBA00022692"/>
    </source>
</evidence>
<dbReference type="Gene3D" id="1.20.1070.10">
    <property type="entry name" value="Rhodopsin 7-helix transmembrane proteins"/>
    <property type="match status" value="1"/>
</dbReference>
<dbReference type="EMBL" id="CAJNON010000070">
    <property type="protein sequence ID" value="CAF0912050.1"/>
    <property type="molecule type" value="Genomic_DNA"/>
</dbReference>
<keyword evidence="7" id="KW-0807">Transducer</keyword>
<dbReference type="Proteomes" id="UP000663881">
    <property type="component" value="Unassembled WGS sequence"/>
</dbReference>
<dbReference type="GO" id="GO:0016020">
    <property type="term" value="C:membrane"/>
    <property type="evidence" value="ECO:0007669"/>
    <property type="project" value="UniProtKB-SubCell"/>
</dbReference>
<evidence type="ECO:0000313" key="12">
    <source>
        <dbReference type="Proteomes" id="UP000663891"/>
    </source>
</evidence>
<feature type="transmembrane region" description="Helical" evidence="8">
    <location>
        <begin position="134"/>
        <end position="157"/>
    </location>
</feature>
<evidence type="ECO:0000256" key="3">
    <source>
        <dbReference type="ARBA" id="ARBA00022989"/>
    </source>
</evidence>
<accession>A0A814ABQ0</accession>
<evidence type="ECO:0000256" key="8">
    <source>
        <dbReference type="SAM" id="Phobius"/>
    </source>
</evidence>
<gene>
    <name evidence="11" type="ORF">OKA104_LOCUS18140</name>
    <name evidence="10" type="ORF">VCS650_LOCUS9896</name>
</gene>
<evidence type="ECO:0000256" key="4">
    <source>
        <dbReference type="ARBA" id="ARBA00023040"/>
    </source>
</evidence>
<keyword evidence="2 8" id="KW-0812">Transmembrane</keyword>
<dbReference type="AlphaFoldDB" id="A0A814ABQ0"/>
<feature type="transmembrane region" description="Helical" evidence="8">
    <location>
        <begin position="182"/>
        <end position="203"/>
    </location>
</feature>
<dbReference type="PANTHER" id="PTHR24238:SF47">
    <property type="entry name" value="ECDYSTEROIDS_DOPAMINE RECEPTOR-RELATED"/>
    <property type="match status" value="1"/>
</dbReference>
<keyword evidence="6" id="KW-0675">Receptor</keyword>
<evidence type="ECO:0000313" key="10">
    <source>
        <dbReference type="EMBL" id="CAF0912050.1"/>
    </source>
</evidence>
<comment type="subcellular location">
    <subcellularLocation>
        <location evidence="1">Membrane</location>
        <topology evidence="1">Multi-pass membrane protein</topology>
    </subcellularLocation>
</comment>
<dbReference type="PANTHER" id="PTHR24238">
    <property type="entry name" value="G-PROTEIN COUPLED RECEPTOR"/>
    <property type="match status" value="1"/>
</dbReference>
<dbReference type="EMBL" id="CAJOAY010001111">
    <property type="protein sequence ID" value="CAF3795019.1"/>
    <property type="molecule type" value="Genomic_DNA"/>
</dbReference>
<keyword evidence="3 8" id="KW-1133">Transmembrane helix</keyword>
<feature type="transmembrane region" description="Helical" evidence="8">
    <location>
        <begin position="239"/>
        <end position="260"/>
    </location>
</feature>
<feature type="transmembrane region" description="Helical" evidence="8">
    <location>
        <begin position="93"/>
        <end position="114"/>
    </location>
</feature>
<evidence type="ECO:0000313" key="11">
    <source>
        <dbReference type="EMBL" id="CAF3795019.1"/>
    </source>
</evidence>
<dbReference type="GO" id="GO:0004930">
    <property type="term" value="F:G protein-coupled receptor activity"/>
    <property type="evidence" value="ECO:0007669"/>
    <property type="project" value="UniProtKB-KW"/>
</dbReference>
<keyword evidence="4" id="KW-0297">G-protein coupled receptor</keyword>
<dbReference type="OrthoDB" id="10025916at2759"/>